<sequence length="725" mass="84222">MENRDWMSKDRRSVEYDEGVENFINFALAHSTNHTSIKCPCLRCGNLLCQTPQVIREHLFFNGIDLSCRLLGDMLPLNNEMPLSMYKDAIACPTCGKSRWKINNEGGKIKKGFCKGLWYFPPIPRFKRMFQSSETAKHLMWHAKDKECDGKLRHPSDSSAWKLVDHMWPDFASEPRNLRLAFSTDGPRQPSKNIDVYLSPLVDDLKTLWKKELRLMMHTCVRNLVSLEDLKLFGLKSHDYHALMQQLLPVALRSVLPKHVRLCGPVYFRWMYPFERYMKVLKGYVRNHNRPEGCIAECYLAEEAVEFCTEYLSGTDAIGIPKTHHYVLENTTIVQPYIEEHMNWLKSQYPRQSKRQIGCKKNICVVLHIGLKERIPIFKCAWVTTRMTSFNVNQNSKRNCFLLMGIRFRTFKYKLTKKYILPFKNDPEKLKKPPPIYPFIQEDHWRQFVKDRLSEHFNEYRKVQKLRRDKHIYNHYLGRKGYARFEQDILQAEGSIGRVDRSVLWKKAREKKGKFNKITEPVINMIDELLENAKETGLPPPGPNDILGQALGKPNHSGHVVGDGRCCNKTSYVSPHTQSDMGSNNMRQQLVLQPVVAEKPMFKMIEEPQPPEPPLKPKMLELPFPNPYEIINVGDAIGFELDWPTSLVILETEHPQGSSNICKENIQEGAILALVQCPRQEGGFECGYFVMRFIKEIIFDPTIIASKFGDKKTYSQVEFDEIRGE</sequence>
<organism evidence="3 4">
    <name type="scientific">Vitis vinifera</name>
    <name type="common">Grape</name>
    <dbReference type="NCBI Taxonomy" id="29760"/>
    <lineage>
        <taxon>Eukaryota</taxon>
        <taxon>Viridiplantae</taxon>
        <taxon>Streptophyta</taxon>
        <taxon>Embryophyta</taxon>
        <taxon>Tracheophyta</taxon>
        <taxon>Spermatophyta</taxon>
        <taxon>Magnoliopsida</taxon>
        <taxon>eudicotyledons</taxon>
        <taxon>Gunneridae</taxon>
        <taxon>Pentapetalae</taxon>
        <taxon>rosids</taxon>
        <taxon>Vitales</taxon>
        <taxon>Vitaceae</taxon>
        <taxon>Viteae</taxon>
        <taxon>Vitis</taxon>
    </lineage>
</organism>
<dbReference type="InterPro" id="IPR004252">
    <property type="entry name" value="Probable_transposase_24"/>
</dbReference>
<proteinExistence type="predicted"/>
<dbReference type="InterPro" id="IPR004242">
    <property type="entry name" value="Transposase_21"/>
</dbReference>
<dbReference type="InterPro" id="IPR029480">
    <property type="entry name" value="Transpos_assoc"/>
</dbReference>
<evidence type="ECO:0000259" key="1">
    <source>
        <dbReference type="Pfam" id="PF13960"/>
    </source>
</evidence>
<dbReference type="Pfam" id="PF13960">
    <property type="entry name" value="DUF4218"/>
    <property type="match status" value="1"/>
</dbReference>
<evidence type="ECO:0000259" key="2">
    <source>
        <dbReference type="Pfam" id="PF13963"/>
    </source>
</evidence>
<reference evidence="3 4" key="1">
    <citation type="journal article" date="2018" name="PLoS Genet.">
        <title>Population sequencing reveals clonal diversity and ancestral inbreeding in the grapevine cultivar Chardonnay.</title>
        <authorList>
            <person name="Roach M.J."/>
            <person name="Johnson D.L."/>
            <person name="Bohlmann J."/>
            <person name="van Vuuren H.J."/>
            <person name="Jones S.J."/>
            <person name="Pretorius I.S."/>
            <person name="Schmidt S.A."/>
            <person name="Borneman A.R."/>
        </authorList>
    </citation>
    <scope>NUCLEOTIDE SEQUENCE [LARGE SCALE GENOMIC DNA]</scope>
    <source>
        <strain evidence="4">cv. Chardonnay</strain>
        <tissue evidence="3">Leaf</tissue>
    </source>
</reference>
<dbReference type="InterPro" id="IPR038765">
    <property type="entry name" value="Papain-like_cys_pep_sf"/>
</dbReference>
<gene>
    <name evidence="3" type="ORF">CK203_035498</name>
</gene>
<evidence type="ECO:0008006" key="5">
    <source>
        <dbReference type="Google" id="ProtNLM"/>
    </source>
</evidence>
<dbReference type="SUPFAM" id="SSF54001">
    <property type="entry name" value="Cysteine proteinases"/>
    <property type="match status" value="1"/>
</dbReference>
<dbReference type="EMBL" id="QGNW01000147">
    <property type="protein sequence ID" value="RVW91279.1"/>
    <property type="molecule type" value="Genomic_DNA"/>
</dbReference>
<dbReference type="InterPro" id="IPR025452">
    <property type="entry name" value="DUF4218"/>
</dbReference>
<evidence type="ECO:0000313" key="3">
    <source>
        <dbReference type="EMBL" id="RVW91279.1"/>
    </source>
</evidence>
<accession>A0A438I3I9</accession>
<feature type="domain" description="DUF4218" evidence="1">
    <location>
        <begin position="252"/>
        <end position="316"/>
    </location>
</feature>
<dbReference type="Pfam" id="PF02992">
    <property type="entry name" value="Transposase_21"/>
    <property type="match status" value="1"/>
</dbReference>
<dbReference type="AlphaFoldDB" id="A0A438I3I9"/>
<dbReference type="Pfam" id="PF03004">
    <property type="entry name" value="Transposase_24"/>
    <property type="match status" value="1"/>
</dbReference>
<feature type="domain" description="Transposase-associated" evidence="2">
    <location>
        <begin position="4"/>
        <end position="64"/>
    </location>
</feature>
<dbReference type="PANTHER" id="PTHR48258">
    <property type="entry name" value="DUF4218 DOMAIN-CONTAINING PROTEIN-RELATED"/>
    <property type="match status" value="1"/>
</dbReference>
<comment type="caution">
    <text evidence="3">The sequence shown here is derived from an EMBL/GenBank/DDBJ whole genome shotgun (WGS) entry which is preliminary data.</text>
</comment>
<name>A0A438I3I9_VITVI</name>
<dbReference type="Pfam" id="PF13963">
    <property type="entry name" value="Transpos_assoc"/>
    <property type="match status" value="1"/>
</dbReference>
<evidence type="ECO:0000313" key="4">
    <source>
        <dbReference type="Proteomes" id="UP000288805"/>
    </source>
</evidence>
<dbReference type="Proteomes" id="UP000288805">
    <property type="component" value="Unassembled WGS sequence"/>
</dbReference>
<protein>
    <recommendedName>
        <fullName evidence="5">DUF4218 domain-containing protein</fullName>
    </recommendedName>
</protein>